<dbReference type="Proteomes" id="UP000305233">
    <property type="component" value="Unassembled WGS sequence"/>
</dbReference>
<comment type="caution">
    <text evidence="1">The sequence shown here is derived from an EMBL/GenBank/DDBJ whole genome shotgun (WGS) entry which is preliminary data.</text>
</comment>
<dbReference type="OrthoDB" id="7067800at2"/>
<protein>
    <submittedName>
        <fullName evidence="1">Cyclase family protein</fullName>
    </submittedName>
</protein>
<organism evidence="1 2">
    <name type="scientific">Arthrobacter echini</name>
    <dbReference type="NCBI Taxonomy" id="1529066"/>
    <lineage>
        <taxon>Bacteria</taxon>
        <taxon>Bacillati</taxon>
        <taxon>Actinomycetota</taxon>
        <taxon>Actinomycetes</taxon>
        <taxon>Micrococcales</taxon>
        <taxon>Micrococcaceae</taxon>
        <taxon>Arthrobacter</taxon>
    </lineage>
</organism>
<accession>A0A4S5EA12</accession>
<sequence>MRVIDLSQPIHTGMQVFPGDPAVSLTTVATVVDDGYQVASLHAGSHTGTHLDAPLHSIVDGDPVDAIDLARLVGTARIVDCTGAREHETISWATVGARLDGLEDTAMVLFRTGWSEHFGGRRYLEHPVLAPEIAIRLLEAGITVMGVDTLNPDPTLDNEGHLPFHAGFLGAGGVIVENLTNLVAVTWDSPLVSVLPLPLAGGDGAPGRAVALELGPPSAAG</sequence>
<dbReference type="GO" id="GO:0004061">
    <property type="term" value="F:arylformamidase activity"/>
    <property type="evidence" value="ECO:0007669"/>
    <property type="project" value="InterPro"/>
</dbReference>
<dbReference type="Gene3D" id="3.50.30.50">
    <property type="entry name" value="Putative cyclase"/>
    <property type="match status" value="1"/>
</dbReference>
<dbReference type="PANTHER" id="PTHR31118">
    <property type="entry name" value="CYCLASE-LIKE PROTEIN 2"/>
    <property type="match status" value="1"/>
</dbReference>
<dbReference type="PANTHER" id="PTHR31118:SF32">
    <property type="entry name" value="KYNURENINE FORMAMIDASE"/>
    <property type="match status" value="1"/>
</dbReference>
<reference evidence="1 2" key="1">
    <citation type="submission" date="2019-04" db="EMBL/GenBank/DDBJ databases">
        <authorList>
            <person name="Liu Q."/>
            <person name="Xin Y.-H."/>
        </authorList>
    </citation>
    <scope>NUCLEOTIDE SEQUENCE [LARGE SCALE GENOMIC DNA]</scope>
    <source>
        <strain evidence="1 2">AM23</strain>
    </source>
</reference>
<dbReference type="AlphaFoldDB" id="A0A4S5EA12"/>
<evidence type="ECO:0000313" key="1">
    <source>
        <dbReference type="EMBL" id="THJ68541.1"/>
    </source>
</evidence>
<dbReference type="RefSeq" id="WP_136452643.1">
    <property type="nucleotide sequence ID" value="NZ_SSWH01000001.1"/>
</dbReference>
<dbReference type="InterPro" id="IPR007325">
    <property type="entry name" value="KFase/CYL"/>
</dbReference>
<proteinExistence type="predicted"/>
<gene>
    <name evidence="1" type="ORF">E8P82_01095</name>
</gene>
<dbReference type="InterPro" id="IPR037175">
    <property type="entry name" value="KFase_sf"/>
</dbReference>
<dbReference type="GO" id="GO:0019441">
    <property type="term" value="P:L-tryptophan catabolic process to kynurenine"/>
    <property type="evidence" value="ECO:0007669"/>
    <property type="project" value="InterPro"/>
</dbReference>
<evidence type="ECO:0000313" key="2">
    <source>
        <dbReference type="Proteomes" id="UP000305233"/>
    </source>
</evidence>
<keyword evidence="2" id="KW-1185">Reference proteome</keyword>
<dbReference type="Pfam" id="PF04199">
    <property type="entry name" value="Cyclase"/>
    <property type="match status" value="1"/>
</dbReference>
<name>A0A4S5EA12_9MICC</name>
<dbReference type="EMBL" id="SSWH01000001">
    <property type="protein sequence ID" value="THJ68541.1"/>
    <property type="molecule type" value="Genomic_DNA"/>
</dbReference>
<dbReference type="SUPFAM" id="SSF102198">
    <property type="entry name" value="Putative cyclase"/>
    <property type="match status" value="1"/>
</dbReference>